<dbReference type="PANTHER" id="PTHR36118:SF1">
    <property type="entry name" value="ION-TRANSLOCATING OXIDOREDUCTASE COMPLEX SUBUNIT G"/>
    <property type="match status" value="1"/>
</dbReference>
<keyword evidence="10" id="KW-1185">Reference proteome</keyword>
<evidence type="ECO:0000313" key="10">
    <source>
        <dbReference type="Proteomes" id="UP001589758"/>
    </source>
</evidence>
<dbReference type="HAMAP" id="MF_00479">
    <property type="entry name" value="RsxG_RnfG"/>
    <property type="match status" value="1"/>
</dbReference>
<dbReference type="PIRSF" id="PIRSF006091">
    <property type="entry name" value="E_trnsport_RnfG"/>
    <property type="match status" value="1"/>
</dbReference>
<comment type="subcellular location">
    <subcellularLocation>
        <location evidence="6">Cell inner membrane</location>
        <topology evidence="6">Single-pass membrane protein</topology>
    </subcellularLocation>
</comment>
<proteinExistence type="inferred from homology"/>
<keyword evidence="6 7" id="KW-0472">Membrane</keyword>
<keyword evidence="6" id="KW-0997">Cell inner membrane</keyword>
<feature type="modified residue" description="FMN phosphoryl threonine" evidence="6">
    <location>
        <position position="174"/>
    </location>
</feature>
<dbReference type="Pfam" id="PF04205">
    <property type="entry name" value="FMN_bind"/>
    <property type="match status" value="1"/>
</dbReference>
<dbReference type="PANTHER" id="PTHR36118">
    <property type="entry name" value="ION-TRANSLOCATING OXIDOREDUCTASE COMPLEX SUBUNIT G"/>
    <property type="match status" value="1"/>
</dbReference>
<sequence>MFELIKKHAIKLALFAALTTAMTAFVYHLTKDKIIAQTYQERLALLSQVLPSEFQSTALLNQCVMIENSELGNIPKPVYQVLVDGKRVAAVTEVTAPDGYSGDILILVAAQQDGTILGVRTLSHKETPGLGDKIDLDISDWILQFAGFKLHAENEKTFAVKKDGGTIDQFAGATITPRAVVNAIKRAVAVIQNLDDDLSMLPKCNY</sequence>
<evidence type="ECO:0000259" key="8">
    <source>
        <dbReference type="SMART" id="SM00900"/>
    </source>
</evidence>
<evidence type="ECO:0000256" key="5">
    <source>
        <dbReference type="ARBA" id="ARBA00022982"/>
    </source>
</evidence>
<dbReference type="NCBIfam" id="TIGR01947">
    <property type="entry name" value="rnfG"/>
    <property type="match status" value="1"/>
</dbReference>
<keyword evidence="6 7" id="KW-1133">Transmembrane helix</keyword>
<evidence type="ECO:0000256" key="1">
    <source>
        <dbReference type="ARBA" id="ARBA00022448"/>
    </source>
</evidence>
<protein>
    <recommendedName>
        <fullName evidence="6">Ion-translocating oxidoreductase complex subunit G</fullName>
        <ecNumber evidence="6">7.-.-.-</ecNumber>
    </recommendedName>
    <alternativeName>
        <fullName evidence="6">Rnf electron transport complex subunit G</fullName>
    </alternativeName>
</protein>
<comment type="subunit">
    <text evidence="6">The complex is composed of six subunits: RnfA, RnfB, RnfC, RnfD, RnfE and RnfG.</text>
</comment>
<feature type="domain" description="FMN-binding" evidence="8">
    <location>
        <begin position="99"/>
        <end position="191"/>
    </location>
</feature>
<reference evidence="9 10" key="1">
    <citation type="submission" date="2024-09" db="EMBL/GenBank/DDBJ databases">
        <authorList>
            <person name="Sun Q."/>
            <person name="Mori K."/>
        </authorList>
    </citation>
    <scope>NUCLEOTIDE SEQUENCE [LARGE SCALE GENOMIC DNA]</scope>
    <source>
        <strain evidence="9 10">CCM 8545</strain>
    </source>
</reference>
<keyword evidence="4 6" id="KW-0288">FMN</keyword>
<comment type="caution">
    <text evidence="9">The sequence shown here is derived from an EMBL/GenBank/DDBJ whole genome shotgun (WGS) entry which is preliminary data.</text>
</comment>
<dbReference type="NCBIfam" id="NF002519">
    <property type="entry name" value="PRK01908.1"/>
    <property type="match status" value="1"/>
</dbReference>
<dbReference type="Proteomes" id="UP001589758">
    <property type="component" value="Unassembled WGS sequence"/>
</dbReference>
<keyword evidence="6 7" id="KW-0812">Transmembrane</keyword>
<dbReference type="RefSeq" id="WP_385876412.1">
    <property type="nucleotide sequence ID" value="NZ_JBHLXE010000044.1"/>
</dbReference>
<keyword evidence="2 6" id="KW-0597">Phosphoprotein</keyword>
<dbReference type="EC" id="7.-.-.-" evidence="6"/>
<organism evidence="9 10">
    <name type="scientific">Thorsellia kenyensis</name>
    <dbReference type="NCBI Taxonomy" id="1549888"/>
    <lineage>
        <taxon>Bacteria</taxon>
        <taxon>Pseudomonadati</taxon>
        <taxon>Pseudomonadota</taxon>
        <taxon>Gammaproteobacteria</taxon>
        <taxon>Enterobacterales</taxon>
        <taxon>Thorselliaceae</taxon>
        <taxon>Thorsellia</taxon>
    </lineage>
</organism>
<dbReference type="InterPro" id="IPR007329">
    <property type="entry name" value="FMN-bd"/>
</dbReference>
<evidence type="ECO:0000256" key="4">
    <source>
        <dbReference type="ARBA" id="ARBA00022643"/>
    </source>
</evidence>
<keyword evidence="6" id="KW-1003">Cell membrane</keyword>
<evidence type="ECO:0000256" key="6">
    <source>
        <dbReference type="HAMAP-Rule" id="MF_00479"/>
    </source>
</evidence>
<dbReference type="SMART" id="SM00900">
    <property type="entry name" value="FMN_bind"/>
    <property type="match status" value="1"/>
</dbReference>
<evidence type="ECO:0000256" key="3">
    <source>
        <dbReference type="ARBA" id="ARBA00022630"/>
    </source>
</evidence>
<keyword evidence="5 6" id="KW-0249">Electron transport</keyword>
<evidence type="ECO:0000313" key="9">
    <source>
        <dbReference type="EMBL" id="MFC0179313.1"/>
    </source>
</evidence>
<dbReference type="EMBL" id="JBHLXE010000044">
    <property type="protein sequence ID" value="MFC0179313.1"/>
    <property type="molecule type" value="Genomic_DNA"/>
</dbReference>
<keyword evidence="6" id="KW-1278">Translocase</keyword>
<name>A0ABV6C8L5_9GAMM</name>
<feature type="transmembrane region" description="Helical" evidence="7">
    <location>
        <begin position="12"/>
        <end position="30"/>
    </location>
</feature>
<gene>
    <name evidence="9" type="primary">rsxG</name>
    <name evidence="6" type="synonym">rnfG</name>
    <name evidence="9" type="ORF">ACFFIT_04255</name>
</gene>
<evidence type="ECO:0000256" key="7">
    <source>
        <dbReference type="SAM" id="Phobius"/>
    </source>
</evidence>
<accession>A0ABV6C8L5</accession>
<evidence type="ECO:0000256" key="2">
    <source>
        <dbReference type="ARBA" id="ARBA00022553"/>
    </source>
</evidence>
<comment type="function">
    <text evidence="6">Part of a membrane-bound complex that couples electron transfer with translocation of ions across the membrane.</text>
</comment>
<keyword evidence="1 6" id="KW-0813">Transport</keyword>
<dbReference type="InterPro" id="IPR010209">
    <property type="entry name" value="Ion_transpt_RnfG/RsxG"/>
</dbReference>
<keyword evidence="3 6" id="KW-0285">Flavoprotein</keyword>
<comment type="cofactor">
    <cofactor evidence="6">
        <name>FMN</name>
        <dbReference type="ChEBI" id="CHEBI:58210"/>
    </cofactor>
</comment>
<comment type="similarity">
    <text evidence="6">Belongs to the RnfG family.</text>
</comment>